<dbReference type="EMBL" id="BGZK01001082">
    <property type="protein sequence ID" value="GBP70662.1"/>
    <property type="molecule type" value="Genomic_DNA"/>
</dbReference>
<name>A0A4C1Y761_EUMVA</name>
<gene>
    <name evidence="1" type="ORF">EVAR_88836_1</name>
</gene>
<dbReference type="Proteomes" id="UP000299102">
    <property type="component" value="Unassembled WGS sequence"/>
</dbReference>
<reference evidence="1 2" key="1">
    <citation type="journal article" date="2019" name="Commun. Biol.">
        <title>The bagworm genome reveals a unique fibroin gene that provides high tensile strength.</title>
        <authorList>
            <person name="Kono N."/>
            <person name="Nakamura H."/>
            <person name="Ohtoshi R."/>
            <person name="Tomita M."/>
            <person name="Numata K."/>
            <person name="Arakawa K."/>
        </authorList>
    </citation>
    <scope>NUCLEOTIDE SEQUENCE [LARGE SCALE GENOMIC DNA]</scope>
</reference>
<protein>
    <submittedName>
        <fullName evidence="1">Uncharacterized protein</fullName>
    </submittedName>
</protein>
<keyword evidence="2" id="KW-1185">Reference proteome</keyword>
<evidence type="ECO:0000313" key="1">
    <source>
        <dbReference type="EMBL" id="GBP70662.1"/>
    </source>
</evidence>
<comment type="caution">
    <text evidence="1">The sequence shown here is derived from an EMBL/GenBank/DDBJ whole genome shotgun (WGS) entry which is preliminary data.</text>
</comment>
<organism evidence="1 2">
    <name type="scientific">Eumeta variegata</name>
    <name type="common">Bagworm moth</name>
    <name type="synonym">Eumeta japonica</name>
    <dbReference type="NCBI Taxonomy" id="151549"/>
    <lineage>
        <taxon>Eukaryota</taxon>
        <taxon>Metazoa</taxon>
        <taxon>Ecdysozoa</taxon>
        <taxon>Arthropoda</taxon>
        <taxon>Hexapoda</taxon>
        <taxon>Insecta</taxon>
        <taxon>Pterygota</taxon>
        <taxon>Neoptera</taxon>
        <taxon>Endopterygota</taxon>
        <taxon>Lepidoptera</taxon>
        <taxon>Glossata</taxon>
        <taxon>Ditrysia</taxon>
        <taxon>Tineoidea</taxon>
        <taxon>Psychidae</taxon>
        <taxon>Oiketicinae</taxon>
        <taxon>Eumeta</taxon>
    </lineage>
</organism>
<accession>A0A4C1Y761</accession>
<proteinExistence type="predicted"/>
<evidence type="ECO:0000313" key="2">
    <source>
        <dbReference type="Proteomes" id="UP000299102"/>
    </source>
</evidence>
<dbReference type="AlphaFoldDB" id="A0A4C1Y761"/>
<sequence>MNGCRRPPILSKDRCLSDAARAGVDLISRRVHKSARRSEQTMETILIIPKQGAGRTRRGVRHRVAAPVRRTKRIEIVSGPAPVVASAARECRWVSHRRNNCAEGDSGVVD</sequence>